<reference evidence="1 2" key="1">
    <citation type="submission" date="2020-03" db="EMBL/GenBank/DDBJ databases">
        <authorList>
            <person name="Pitt A."/>
            <person name="Hahn M.W."/>
        </authorList>
    </citation>
    <scope>NUCLEOTIDE SEQUENCE [LARGE SCALE GENOMIC DNA]</scope>
    <source>
        <strain evidence="1 2">5A-MARBSE</strain>
    </source>
</reference>
<dbReference type="RefSeq" id="WP_269010090.1">
    <property type="nucleotide sequence ID" value="NZ_JAANOH010000002.1"/>
</dbReference>
<evidence type="ECO:0000313" key="1">
    <source>
        <dbReference type="EMBL" id="MCZ2475316.1"/>
    </source>
</evidence>
<keyword evidence="2" id="KW-1185">Reference proteome</keyword>
<comment type="caution">
    <text evidence="1">The sequence shown here is derived from an EMBL/GenBank/DDBJ whole genome shotgun (WGS) entry which is preliminary data.</text>
</comment>
<accession>A0ABT4JIC6</accession>
<dbReference type="Proteomes" id="UP001321186">
    <property type="component" value="Unassembled WGS sequence"/>
</dbReference>
<dbReference type="EMBL" id="JAANOH010000002">
    <property type="protein sequence ID" value="MCZ2475316.1"/>
    <property type="molecule type" value="Genomic_DNA"/>
</dbReference>
<organism evidence="1 2">
    <name type="scientific">Aquirufa ecclesiirivi</name>
    <dbReference type="NCBI Taxonomy" id="2715124"/>
    <lineage>
        <taxon>Bacteria</taxon>
        <taxon>Pseudomonadati</taxon>
        <taxon>Bacteroidota</taxon>
        <taxon>Cytophagia</taxon>
        <taxon>Cytophagales</taxon>
        <taxon>Flectobacillaceae</taxon>
        <taxon>Aquirufa</taxon>
    </lineage>
</organism>
<proteinExistence type="predicted"/>
<protein>
    <submittedName>
        <fullName evidence="1">GLPGLI family protein</fullName>
    </submittedName>
</protein>
<dbReference type="NCBIfam" id="TIGR01200">
    <property type="entry name" value="GLPGLI"/>
    <property type="match status" value="1"/>
</dbReference>
<dbReference type="InterPro" id="IPR005901">
    <property type="entry name" value="GLPGLI"/>
</dbReference>
<sequence>MSYFTLFILCSITFKERIVLAQQVISVEYKEIYAQPQYISNGTPIFKLIMYPNYSVYFKSDFIKNNLPFFSENEPDENFKKANDYLFKFFKEQKILSLSNKIGNKYFIVSDSIPMVKWKILKSKPIRYLGLDCYQARGHFRGRHYTAYFAPKIRKPDGPFKLCGLPGLIIKIASDDHFKIFQAIKINYHEKEIISVPEKFKEKPISFQNYASLQKMEDKKFIQEDKARYHLKPGETREVYFEYLEKTIELE</sequence>
<name>A0ABT4JIC6_9BACT</name>
<gene>
    <name evidence="1" type="ORF">G9H61_07660</name>
</gene>
<evidence type="ECO:0000313" key="2">
    <source>
        <dbReference type="Proteomes" id="UP001321186"/>
    </source>
</evidence>